<organism evidence="2 3">
    <name type="scientific">Corticicoccus populi</name>
    <dbReference type="NCBI Taxonomy" id="1812821"/>
    <lineage>
        <taxon>Bacteria</taxon>
        <taxon>Bacillati</taxon>
        <taxon>Bacillota</taxon>
        <taxon>Bacilli</taxon>
        <taxon>Bacillales</taxon>
        <taxon>Staphylococcaceae</taxon>
        <taxon>Corticicoccus</taxon>
    </lineage>
</organism>
<reference evidence="3" key="1">
    <citation type="journal article" date="2019" name="Int. J. Syst. Evol. Microbiol.">
        <title>The Global Catalogue of Microorganisms (GCM) 10K type strain sequencing project: providing services to taxonomists for standard genome sequencing and annotation.</title>
        <authorList>
            <consortium name="The Broad Institute Genomics Platform"/>
            <consortium name="The Broad Institute Genome Sequencing Center for Infectious Disease"/>
            <person name="Wu L."/>
            <person name="Ma J."/>
        </authorList>
    </citation>
    <scope>NUCLEOTIDE SEQUENCE [LARGE SCALE GENOMIC DNA]</scope>
    <source>
        <strain evidence="3">KCTC 33575</strain>
    </source>
</reference>
<keyword evidence="1" id="KW-0472">Membrane</keyword>
<accession>A0ABW5X0T4</accession>
<protein>
    <submittedName>
        <fullName evidence="2">Uncharacterized protein</fullName>
    </submittedName>
</protein>
<proteinExistence type="predicted"/>
<evidence type="ECO:0000313" key="3">
    <source>
        <dbReference type="Proteomes" id="UP001597519"/>
    </source>
</evidence>
<dbReference type="EMBL" id="JBHUOQ010000004">
    <property type="protein sequence ID" value="MFD2831161.1"/>
    <property type="molecule type" value="Genomic_DNA"/>
</dbReference>
<feature type="transmembrane region" description="Helical" evidence="1">
    <location>
        <begin position="12"/>
        <end position="40"/>
    </location>
</feature>
<keyword evidence="1" id="KW-1133">Transmembrane helix</keyword>
<sequence length="58" mass="6582">MKFGRYKIDFVMLTMFLTFIIIGFSIDMMFLTGALIPLIFGITKINDSPGGSQREDKT</sequence>
<evidence type="ECO:0000256" key="1">
    <source>
        <dbReference type="SAM" id="Phobius"/>
    </source>
</evidence>
<evidence type="ECO:0000313" key="2">
    <source>
        <dbReference type="EMBL" id="MFD2831161.1"/>
    </source>
</evidence>
<keyword evidence="1" id="KW-0812">Transmembrane</keyword>
<keyword evidence="3" id="KW-1185">Reference proteome</keyword>
<gene>
    <name evidence="2" type="ORF">ACFSX4_11865</name>
</gene>
<comment type="caution">
    <text evidence="2">The sequence shown here is derived from an EMBL/GenBank/DDBJ whole genome shotgun (WGS) entry which is preliminary data.</text>
</comment>
<dbReference type="RefSeq" id="WP_377775122.1">
    <property type="nucleotide sequence ID" value="NZ_JBHUOQ010000004.1"/>
</dbReference>
<name>A0ABW5X0T4_9STAP</name>
<dbReference type="Proteomes" id="UP001597519">
    <property type="component" value="Unassembled WGS sequence"/>
</dbReference>